<feature type="compositionally biased region" description="Polar residues" evidence="1">
    <location>
        <begin position="36"/>
        <end position="45"/>
    </location>
</feature>
<proteinExistence type="predicted"/>
<comment type="caution">
    <text evidence="2">The sequence shown here is derived from an EMBL/GenBank/DDBJ whole genome shotgun (WGS) entry which is preliminary data.</text>
</comment>
<keyword evidence="3" id="KW-1185">Reference proteome</keyword>
<sequence>MYFEKEASKFGLVFLRKNTNFHNLVFPFAKIRKNSPENNRPSSTHWRTRDLSGAREGEAFSVNASSLFRKEAQS</sequence>
<evidence type="ECO:0000313" key="3">
    <source>
        <dbReference type="Proteomes" id="UP001177670"/>
    </source>
</evidence>
<feature type="region of interest" description="Disordered" evidence="1">
    <location>
        <begin position="33"/>
        <end position="52"/>
    </location>
</feature>
<accession>A0AA40KKD1</accession>
<name>A0AA40KKD1_9HYME</name>
<dbReference type="EMBL" id="JAHYIQ010000020">
    <property type="protein sequence ID" value="KAK1123653.1"/>
    <property type="molecule type" value="Genomic_DNA"/>
</dbReference>
<dbReference type="Proteomes" id="UP001177670">
    <property type="component" value="Unassembled WGS sequence"/>
</dbReference>
<evidence type="ECO:0000313" key="2">
    <source>
        <dbReference type="EMBL" id="KAK1123653.1"/>
    </source>
</evidence>
<dbReference type="AlphaFoldDB" id="A0AA40KKD1"/>
<organism evidence="2 3">
    <name type="scientific">Melipona bicolor</name>
    <dbReference type="NCBI Taxonomy" id="60889"/>
    <lineage>
        <taxon>Eukaryota</taxon>
        <taxon>Metazoa</taxon>
        <taxon>Ecdysozoa</taxon>
        <taxon>Arthropoda</taxon>
        <taxon>Hexapoda</taxon>
        <taxon>Insecta</taxon>
        <taxon>Pterygota</taxon>
        <taxon>Neoptera</taxon>
        <taxon>Endopterygota</taxon>
        <taxon>Hymenoptera</taxon>
        <taxon>Apocrita</taxon>
        <taxon>Aculeata</taxon>
        <taxon>Apoidea</taxon>
        <taxon>Anthophila</taxon>
        <taxon>Apidae</taxon>
        <taxon>Melipona</taxon>
    </lineage>
</organism>
<gene>
    <name evidence="2" type="ORF">K0M31_008351</name>
</gene>
<reference evidence="2" key="1">
    <citation type="submission" date="2021-10" db="EMBL/GenBank/DDBJ databases">
        <title>Melipona bicolor Genome sequencing and assembly.</title>
        <authorList>
            <person name="Araujo N.S."/>
            <person name="Arias M.C."/>
        </authorList>
    </citation>
    <scope>NUCLEOTIDE SEQUENCE</scope>
    <source>
        <strain evidence="2">USP_2M_L1-L4_2017</strain>
        <tissue evidence="2">Whole body</tissue>
    </source>
</reference>
<protein>
    <submittedName>
        <fullName evidence="2">Uncharacterized protein</fullName>
    </submittedName>
</protein>
<evidence type="ECO:0000256" key="1">
    <source>
        <dbReference type="SAM" id="MobiDB-lite"/>
    </source>
</evidence>